<protein>
    <submittedName>
        <fullName evidence="2">Uncharacterized protein</fullName>
    </submittedName>
</protein>
<feature type="compositionally biased region" description="Polar residues" evidence="1">
    <location>
        <begin position="22"/>
        <end position="37"/>
    </location>
</feature>
<feature type="region of interest" description="Disordered" evidence="1">
    <location>
        <begin position="1"/>
        <end position="54"/>
    </location>
</feature>
<reference evidence="2" key="1">
    <citation type="submission" date="2020-07" db="EMBL/GenBank/DDBJ databases">
        <title>The High-quality genome of the commercially important snow crab, Chionoecetes opilio.</title>
        <authorList>
            <person name="Jeong J.-H."/>
            <person name="Ryu S."/>
        </authorList>
    </citation>
    <scope>NUCLEOTIDE SEQUENCE</scope>
    <source>
        <strain evidence="2">MADBK_172401_WGS</strain>
        <tissue evidence="2">Digestive gland</tissue>
    </source>
</reference>
<dbReference type="AlphaFoldDB" id="A0A8J5CV85"/>
<evidence type="ECO:0000313" key="3">
    <source>
        <dbReference type="Proteomes" id="UP000770661"/>
    </source>
</evidence>
<proteinExistence type="predicted"/>
<dbReference type="EMBL" id="JACEEZ010010214">
    <property type="protein sequence ID" value="KAG0721966.1"/>
    <property type="molecule type" value="Genomic_DNA"/>
</dbReference>
<sequence>MPQKEKAPCHKGPPIGFAMNAAGNSPQYPGYHMSSTKRLGRTPHTPGNPPQSEKIRHKKGLVYLFLRGGSPTNTFQTPIPGDLPRTFVFAGHIRSGTPTAHHSHVPLPRSPWTLPPHLKTDLYCLLLHNAFQFVDFTCKAFSGLRSPQNSLKRTHHNLHTTRLDPSTSLKPQPPSLYHTYHLNPSTNTQHHFISASTTHSITGT</sequence>
<keyword evidence="3" id="KW-1185">Reference proteome</keyword>
<name>A0A8J5CV85_CHIOP</name>
<comment type="caution">
    <text evidence="2">The sequence shown here is derived from an EMBL/GenBank/DDBJ whole genome shotgun (WGS) entry which is preliminary data.</text>
</comment>
<organism evidence="2 3">
    <name type="scientific">Chionoecetes opilio</name>
    <name type="common">Atlantic snow crab</name>
    <name type="synonym">Cancer opilio</name>
    <dbReference type="NCBI Taxonomy" id="41210"/>
    <lineage>
        <taxon>Eukaryota</taxon>
        <taxon>Metazoa</taxon>
        <taxon>Ecdysozoa</taxon>
        <taxon>Arthropoda</taxon>
        <taxon>Crustacea</taxon>
        <taxon>Multicrustacea</taxon>
        <taxon>Malacostraca</taxon>
        <taxon>Eumalacostraca</taxon>
        <taxon>Eucarida</taxon>
        <taxon>Decapoda</taxon>
        <taxon>Pleocyemata</taxon>
        <taxon>Brachyura</taxon>
        <taxon>Eubrachyura</taxon>
        <taxon>Majoidea</taxon>
        <taxon>Majidae</taxon>
        <taxon>Chionoecetes</taxon>
    </lineage>
</organism>
<dbReference type="Proteomes" id="UP000770661">
    <property type="component" value="Unassembled WGS sequence"/>
</dbReference>
<evidence type="ECO:0000313" key="2">
    <source>
        <dbReference type="EMBL" id="KAG0721966.1"/>
    </source>
</evidence>
<evidence type="ECO:0000256" key="1">
    <source>
        <dbReference type="SAM" id="MobiDB-lite"/>
    </source>
</evidence>
<accession>A0A8J5CV85</accession>
<gene>
    <name evidence="2" type="ORF">GWK47_006149</name>
</gene>